<dbReference type="NCBIfam" id="TIGR00456">
    <property type="entry name" value="argS"/>
    <property type="match status" value="1"/>
</dbReference>
<dbReference type="CDD" id="cd07956">
    <property type="entry name" value="Anticodon_Ia_Arg"/>
    <property type="match status" value="1"/>
</dbReference>
<dbReference type="GO" id="GO:0005524">
    <property type="term" value="F:ATP binding"/>
    <property type="evidence" value="ECO:0007669"/>
    <property type="project" value="UniProtKB-UniRule"/>
</dbReference>
<evidence type="ECO:0000256" key="7">
    <source>
        <dbReference type="ARBA" id="ARBA00049339"/>
    </source>
</evidence>
<evidence type="ECO:0000256" key="5">
    <source>
        <dbReference type="ARBA" id="ARBA00022917"/>
    </source>
</evidence>
<dbReference type="AlphaFoldDB" id="A0A9D1MGT0"/>
<dbReference type="InterPro" id="IPR035684">
    <property type="entry name" value="ArgRS_core"/>
</dbReference>
<dbReference type="InterPro" id="IPR001278">
    <property type="entry name" value="Arg-tRNA-ligase"/>
</dbReference>
<keyword evidence="5 8" id="KW-0648">Protein biosynthesis</keyword>
<dbReference type="HAMAP" id="MF_00123">
    <property type="entry name" value="Arg_tRNA_synth"/>
    <property type="match status" value="1"/>
</dbReference>
<dbReference type="Proteomes" id="UP000824094">
    <property type="component" value="Unassembled WGS sequence"/>
</dbReference>
<dbReference type="SUPFAM" id="SSF55190">
    <property type="entry name" value="Arginyl-tRNA synthetase (ArgRS), N-terminal 'additional' domain"/>
    <property type="match status" value="1"/>
</dbReference>
<gene>
    <name evidence="8 12" type="primary">argS</name>
    <name evidence="12" type="ORF">IAB05_00810</name>
</gene>
<dbReference type="FunFam" id="3.40.50.620:FF:000116">
    <property type="entry name" value="Arginine--tRNA ligase"/>
    <property type="match status" value="1"/>
</dbReference>
<dbReference type="InterPro" id="IPR009080">
    <property type="entry name" value="tRNAsynth_Ia_anticodon-bd"/>
</dbReference>
<sequence>MQNTDEKKLQIAKLIAPEGIGTEELASYIVLPPDNAMGDYALPCFKLAKIYRKSPQAIAEEFKSKILSAPNPFSAVEAVNGYLNFKFDRTETAGKLLSEVLAKGAEYGSGTEGSGKTVCIDYSSINIAKPFHIGHLSSTVIGAALYRMYQKRGYRPVGINHLGDWGTQFGKLIVAYKKWGDDEEIERDGVLALTGIYVKFHEEAETHPELESEARAWFKRIEDGDPEAMRLYKLFKEKTLTEVGKVYSRLGIKFDSYNGEAFYNDKMAPILERLEAQNLITVSDGAKIVDLKEWGMSPCLLVKADGATLYATRDLAAAFYRKKTYDFYKSLYVVAYQQNLHFKQLFKVIELMGESWYKDLVHVPFGMVSLEDGTMSTRKGKVVWLKDVLDRAVEKAGEIIREKNERLPDAAEVAEQVGVGSVVFFALSNNRIKDIVFSYDKVLNFDGETAPYVQYTNARAQSLLKKAGGAEKLTAELKDAPLSAEELKALEGKEGEELVALISRFGETVTDALEKYEPSVVTRYIIDVARSFNRFYLAYRILNAPENERRARIALTYAAHIVLQEGLRLIGVRAPEEM</sequence>
<evidence type="ECO:0000256" key="8">
    <source>
        <dbReference type="HAMAP-Rule" id="MF_00123"/>
    </source>
</evidence>
<dbReference type="GO" id="GO:0004814">
    <property type="term" value="F:arginine-tRNA ligase activity"/>
    <property type="evidence" value="ECO:0007669"/>
    <property type="project" value="UniProtKB-UniRule"/>
</dbReference>
<evidence type="ECO:0000313" key="12">
    <source>
        <dbReference type="EMBL" id="HIU59910.1"/>
    </source>
</evidence>
<dbReference type="Pfam" id="PF05746">
    <property type="entry name" value="DALR_1"/>
    <property type="match status" value="1"/>
</dbReference>
<dbReference type="Pfam" id="PF00750">
    <property type="entry name" value="tRNA-synt_1d"/>
    <property type="match status" value="1"/>
</dbReference>
<proteinExistence type="inferred from homology"/>
<dbReference type="Pfam" id="PF03485">
    <property type="entry name" value="Arg_tRNA_synt_N"/>
    <property type="match status" value="1"/>
</dbReference>
<dbReference type="SUPFAM" id="SSF52374">
    <property type="entry name" value="Nucleotidylyl transferase"/>
    <property type="match status" value="1"/>
</dbReference>
<evidence type="ECO:0000256" key="4">
    <source>
        <dbReference type="ARBA" id="ARBA00022840"/>
    </source>
</evidence>
<evidence type="ECO:0000256" key="2">
    <source>
        <dbReference type="ARBA" id="ARBA00022598"/>
    </source>
</evidence>
<feature type="domain" description="DALR anticodon binding" evidence="10">
    <location>
        <begin position="453"/>
        <end position="578"/>
    </location>
</feature>
<feature type="domain" description="Arginyl tRNA synthetase N-terminal" evidence="11">
    <location>
        <begin position="9"/>
        <end position="87"/>
    </location>
</feature>
<dbReference type="GO" id="GO:0005737">
    <property type="term" value="C:cytoplasm"/>
    <property type="evidence" value="ECO:0007669"/>
    <property type="project" value="UniProtKB-SubCell"/>
</dbReference>
<protein>
    <recommendedName>
        <fullName evidence="8">Arginine--tRNA ligase</fullName>
        <ecNumber evidence="8">6.1.1.19</ecNumber>
    </recommendedName>
    <alternativeName>
        <fullName evidence="8">Arginyl-tRNA synthetase</fullName>
        <shortName evidence="8">ArgRS</shortName>
    </alternativeName>
</protein>
<evidence type="ECO:0000256" key="6">
    <source>
        <dbReference type="ARBA" id="ARBA00023146"/>
    </source>
</evidence>
<comment type="catalytic activity">
    <reaction evidence="7 8">
        <text>tRNA(Arg) + L-arginine + ATP = L-arginyl-tRNA(Arg) + AMP + diphosphate</text>
        <dbReference type="Rhea" id="RHEA:20301"/>
        <dbReference type="Rhea" id="RHEA-COMP:9658"/>
        <dbReference type="Rhea" id="RHEA-COMP:9673"/>
        <dbReference type="ChEBI" id="CHEBI:30616"/>
        <dbReference type="ChEBI" id="CHEBI:32682"/>
        <dbReference type="ChEBI" id="CHEBI:33019"/>
        <dbReference type="ChEBI" id="CHEBI:78442"/>
        <dbReference type="ChEBI" id="CHEBI:78513"/>
        <dbReference type="ChEBI" id="CHEBI:456215"/>
        <dbReference type="EC" id="6.1.1.19"/>
    </reaction>
</comment>
<dbReference type="Gene3D" id="3.40.50.620">
    <property type="entry name" value="HUPs"/>
    <property type="match status" value="1"/>
</dbReference>
<keyword evidence="6 8" id="KW-0030">Aminoacyl-tRNA synthetase</keyword>
<dbReference type="InterPro" id="IPR008909">
    <property type="entry name" value="DALR_anticod-bd"/>
</dbReference>
<keyword evidence="8" id="KW-0963">Cytoplasm</keyword>
<dbReference type="InterPro" id="IPR005148">
    <property type="entry name" value="Arg-tRNA-synth_N"/>
</dbReference>
<accession>A0A9D1MGT0</accession>
<evidence type="ECO:0000259" key="10">
    <source>
        <dbReference type="SMART" id="SM00836"/>
    </source>
</evidence>
<evidence type="ECO:0000313" key="13">
    <source>
        <dbReference type="Proteomes" id="UP000824094"/>
    </source>
</evidence>
<name>A0A9D1MGT0_9FIRM</name>
<keyword evidence="4 8" id="KW-0067">ATP-binding</keyword>
<comment type="similarity">
    <text evidence="1 8 9">Belongs to the class-I aminoacyl-tRNA synthetase family.</text>
</comment>
<evidence type="ECO:0000256" key="3">
    <source>
        <dbReference type="ARBA" id="ARBA00022741"/>
    </source>
</evidence>
<dbReference type="CDD" id="cd00671">
    <property type="entry name" value="ArgRS_core"/>
    <property type="match status" value="1"/>
</dbReference>
<dbReference type="SMART" id="SM01016">
    <property type="entry name" value="Arg_tRNA_synt_N"/>
    <property type="match status" value="1"/>
</dbReference>
<dbReference type="SUPFAM" id="SSF47323">
    <property type="entry name" value="Anticodon-binding domain of a subclass of class I aminoacyl-tRNA synthetases"/>
    <property type="match status" value="1"/>
</dbReference>
<comment type="caution">
    <text evidence="12">The sequence shown here is derived from an EMBL/GenBank/DDBJ whole genome shotgun (WGS) entry which is preliminary data.</text>
</comment>
<comment type="subcellular location">
    <subcellularLocation>
        <location evidence="8">Cytoplasm</location>
    </subcellularLocation>
</comment>
<dbReference type="PANTHER" id="PTHR11956:SF5">
    <property type="entry name" value="ARGININE--TRNA LIGASE, CYTOPLASMIC"/>
    <property type="match status" value="1"/>
</dbReference>
<organism evidence="12 13">
    <name type="scientific">Candidatus Stercoripulliclostridium merdigallinarum</name>
    <dbReference type="NCBI Taxonomy" id="2840951"/>
    <lineage>
        <taxon>Bacteria</taxon>
        <taxon>Bacillati</taxon>
        <taxon>Bacillota</taxon>
        <taxon>Clostridia</taxon>
        <taxon>Eubacteriales</taxon>
        <taxon>Candidatus Stercoripulliclostridium</taxon>
    </lineage>
</organism>
<evidence type="ECO:0000256" key="1">
    <source>
        <dbReference type="ARBA" id="ARBA00005594"/>
    </source>
</evidence>
<dbReference type="SMART" id="SM00836">
    <property type="entry name" value="DALR_1"/>
    <property type="match status" value="1"/>
</dbReference>
<dbReference type="InterPro" id="IPR014729">
    <property type="entry name" value="Rossmann-like_a/b/a_fold"/>
</dbReference>
<dbReference type="InterPro" id="IPR036695">
    <property type="entry name" value="Arg-tRNA-synth_N_sf"/>
</dbReference>
<keyword evidence="2 8" id="KW-0436">Ligase</keyword>
<dbReference type="PRINTS" id="PR01038">
    <property type="entry name" value="TRNASYNTHARG"/>
</dbReference>
<comment type="subunit">
    <text evidence="8">Monomer.</text>
</comment>
<dbReference type="EMBL" id="DVNF01000031">
    <property type="protein sequence ID" value="HIU59910.1"/>
    <property type="molecule type" value="Genomic_DNA"/>
</dbReference>
<dbReference type="EC" id="6.1.1.19" evidence="8"/>
<reference evidence="12" key="1">
    <citation type="submission" date="2020-10" db="EMBL/GenBank/DDBJ databases">
        <authorList>
            <person name="Gilroy R."/>
        </authorList>
    </citation>
    <scope>NUCLEOTIDE SEQUENCE</scope>
    <source>
        <strain evidence="12">18911</strain>
    </source>
</reference>
<dbReference type="PANTHER" id="PTHR11956">
    <property type="entry name" value="ARGINYL-TRNA SYNTHETASE"/>
    <property type="match status" value="1"/>
</dbReference>
<reference evidence="12" key="2">
    <citation type="journal article" date="2021" name="PeerJ">
        <title>Extensive microbial diversity within the chicken gut microbiome revealed by metagenomics and culture.</title>
        <authorList>
            <person name="Gilroy R."/>
            <person name="Ravi A."/>
            <person name="Getino M."/>
            <person name="Pursley I."/>
            <person name="Horton D.L."/>
            <person name="Alikhan N.F."/>
            <person name="Baker D."/>
            <person name="Gharbi K."/>
            <person name="Hall N."/>
            <person name="Watson M."/>
            <person name="Adriaenssens E.M."/>
            <person name="Foster-Nyarko E."/>
            <person name="Jarju S."/>
            <person name="Secka A."/>
            <person name="Antonio M."/>
            <person name="Oren A."/>
            <person name="Chaudhuri R.R."/>
            <person name="La Ragione R."/>
            <person name="Hildebrand F."/>
            <person name="Pallen M.J."/>
        </authorList>
    </citation>
    <scope>NUCLEOTIDE SEQUENCE</scope>
    <source>
        <strain evidence="12">18911</strain>
    </source>
</reference>
<dbReference type="Gene3D" id="1.10.730.10">
    <property type="entry name" value="Isoleucyl-tRNA Synthetase, Domain 1"/>
    <property type="match status" value="1"/>
</dbReference>
<evidence type="ECO:0000256" key="9">
    <source>
        <dbReference type="RuleBase" id="RU363038"/>
    </source>
</evidence>
<evidence type="ECO:0000259" key="11">
    <source>
        <dbReference type="SMART" id="SM01016"/>
    </source>
</evidence>
<dbReference type="Gene3D" id="3.30.1360.70">
    <property type="entry name" value="Arginyl tRNA synthetase N-terminal domain"/>
    <property type="match status" value="1"/>
</dbReference>
<comment type="caution">
    <text evidence="8">Lacks conserved residue(s) required for the propagation of feature annotation.</text>
</comment>
<keyword evidence="3 8" id="KW-0547">Nucleotide-binding</keyword>
<dbReference type="GO" id="GO:0006420">
    <property type="term" value="P:arginyl-tRNA aminoacylation"/>
    <property type="evidence" value="ECO:0007669"/>
    <property type="project" value="UniProtKB-UniRule"/>
</dbReference>